<accession>A0A829GJB0</accession>
<organism evidence="2 3">
    <name type="scientific">Lacticaseibacillus paracasei subsp. paracasei Lpp123</name>
    <dbReference type="NCBI Taxonomy" id="1256201"/>
    <lineage>
        <taxon>Bacteria</taxon>
        <taxon>Bacillati</taxon>
        <taxon>Bacillota</taxon>
        <taxon>Bacilli</taxon>
        <taxon>Lactobacillales</taxon>
        <taxon>Lactobacillaceae</taxon>
        <taxon>Lacticaseibacillus</taxon>
    </lineage>
</organism>
<comment type="caution">
    <text evidence="2">The sequence shown here is derived from an EMBL/GenBank/DDBJ whole genome shotgun (WGS) entry which is preliminary data.</text>
</comment>
<feature type="non-terminal residue" evidence="2">
    <location>
        <position position="392"/>
    </location>
</feature>
<evidence type="ECO:0000313" key="3">
    <source>
        <dbReference type="Proteomes" id="UP000014316"/>
    </source>
</evidence>
<keyword evidence="1" id="KW-0175">Coiled coil</keyword>
<evidence type="ECO:0000256" key="1">
    <source>
        <dbReference type="SAM" id="Coils"/>
    </source>
</evidence>
<dbReference type="Proteomes" id="UP000014316">
    <property type="component" value="Unassembled WGS sequence"/>
</dbReference>
<reference evidence="2 3" key="1">
    <citation type="journal article" date="2013" name="PLoS ONE">
        <title>Lactobacillus paracasei comparative genomics: towards species pan-genome definition and exploitation of diversity.</title>
        <authorList>
            <person name="Smokvina T."/>
            <person name="Wels M."/>
            <person name="Polka J."/>
            <person name="Chervaux C."/>
            <person name="Brisse S."/>
            <person name="Boekhorst J."/>
            <person name="van Hylckama Vlieg J.E."/>
            <person name="Siezen R.J."/>
        </authorList>
    </citation>
    <scope>NUCLEOTIDE SEQUENCE [LARGE SCALE GENOMIC DNA]</scope>
    <source>
        <strain evidence="2 3">Lpp123</strain>
    </source>
</reference>
<name>A0A829GJB0_LACPA</name>
<protein>
    <submittedName>
        <fullName evidence="2">Uncharacterized protein</fullName>
    </submittedName>
</protein>
<feature type="coiled-coil region" evidence="1">
    <location>
        <begin position="46"/>
        <end position="73"/>
    </location>
</feature>
<dbReference type="AlphaFoldDB" id="A0A829GJB0"/>
<gene>
    <name evidence="2" type="ORF">Lpp123_03184</name>
</gene>
<sequence length="392" mass="45622">MKIELLGQVSDSIIHIISRKIGTDDFRSFMMNHSLPYSGSNVSRFYQFFNKTANRSTDERAQLQEELEEFVAHSLQFGQTRIIDEATFDLKPTPDSIEEIPAYRSTKNKSEFSFSKLLNFSVGKYFSLIYRVVDVDNVEKLSKITMCFARKFTPIDTNDKAELVWIIIDFKNRTWQMRRDARTGNRIDDKLASTSPQLFKYFRKILAGDYAISTEESSDQQTLFKMFEHFTRMNEEEFSDVITKYDKQIQSLCQGFLKEQSIDPHVTTLKLDSRVRNLLLRMLISSKFERYEETQHNMEASVRSFGFNASEDTSLSAKSGPVRGYRSVEQISEFSIEHTAAYFDNRETIEQSQRLFLISLLWMKNSTGLDNDVLVKYIAYSGFTETHFPIVC</sequence>
<dbReference type="EMBL" id="ANJW01000184">
    <property type="protein sequence ID" value="EPC57534.1"/>
    <property type="molecule type" value="Genomic_DNA"/>
</dbReference>
<evidence type="ECO:0000313" key="2">
    <source>
        <dbReference type="EMBL" id="EPC57534.1"/>
    </source>
</evidence>
<proteinExistence type="predicted"/>